<dbReference type="GO" id="GO:0051287">
    <property type="term" value="F:NAD binding"/>
    <property type="evidence" value="ECO:0007669"/>
    <property type="project" value="InterPro"/>
</dbReference>
<dbReference type="GO" id="GO:0030267">
    <property type="term" value="F:glyoxylate reductase (NADPH) activity"/>
    <property type="evidence" value="ECO:0007669"/>
    <property type="project" value="TreeGrafter"/>
</dbReference>
<dbReference type="Proteomes" id="UP000295345">
    <property type="component" value="Unassembled WGS sequence"/>
</dbReference>
<dbReference type="GO" id="GO:0005829">
    <property type="term" value="C:cytosol"/>
    <property type="evidence" value="ECO:0007669"/>
    <property type="project" value="TreeGrafter"/>
</dbReference>
<dbReference type="InterPro" id="IPR036291">
    <property type="entry name" value="NAD(P)-bd_dom_sf"/>
</dbReference>
<accession>A0A4R4TJJ5</accession>
<evidence type="ECO:0000313" key="4">
    <source>
        <dbReference type="EMBL" id="TDC77927.1"/>
    </source>
</evidence>
<keyword evidence="5" id="KW-1185">Reference proteome</keyword>
<dbReference type="SUPFAM" id="SSF52283">
    <property type="entry name" value="Formate/glycerate dehydrogenase catalytic domain-like"/>
    <property type="match status" value="1"/>
</dbReference>
<evidence type="ECO:0000256" key="2">
    <source>
        <dbReference type="ARBA" id="ARBA00023027"/>
    </source>
</evidence>
<dbReference type="PROSITE" id="PS00671">
    <property type="entry name" value="D_2_HYDROXYACID_DH_3"/>
    <property type="match status" value="1"/>
</dbReference>
<dbReference type="PANTHER" id="PTHR10996">
    <property type="entry name" value="2-HYDROXYACID DEHYDROGENASE-RELATED"/>
    <property type="match status" value="1"/>
</dbReference>
<dbReference type="Gene3D" id="3.40.50.720">
    <property type="entry name" value="NAD(P)-binding Rossmann-like Domain"/>
    <property type="match status" value="2"/>
</dbReference>
<dbReference type="PANTHER" id="PTHR10996:SF178">
    <property type="entry name" value="2-HYDROXYACID DEHYDROGENASE YGL185C-RELATED"/>
    <property type="match status" value="1"/>
</dbReference>
<comment type="caution">
    <text evidence="4">The sequence shown here is derived from an EMBL/GenBank/DDBJ whole genome shotgun (WGS) entry which is preliminary data.</text>
</comment>
<evidence type="ECO:0000256" key="1">
    <source>
        <dbReference type="ARBA" id="ARBA00023002"/>
    </source>
</evidence>
<keyword evidence="2" id="KW-0520">NAD</keyword>
<name>A0A4R4TJJ5_9ACTN</name>
<dbReference type="InterPro" id="IPR029753">
    <property type="entry name" value="D-isomer_DH_CS"/>
</dbReference>
<dbReference type="GO" id="GO:0016618">
    <property type="term" value="F:hydroxypyruvate reductase [NAD(P)H] activity"/>
    <property type="evidence" value="ECO:0007669"/>
    <property type="project" value="TreeGrafter"/>
</dbReference>
<protein>
    <submittedName>
        <fullName evidence="4">Hydroxyacid dehydrogenase</fullName>
    </submittedName>
</protein>
<dbReference type="Pfam" id="PF02826">
    <property type="entry name" value="2-Hacid_dh_C"/>
    <property type="match status" value="1"/>
</dbReference>
<keyword evidence="1" id="KW-0560">Oxidoreductase</keyword>
<gene>
    <name evidence="4" type="ORF">E1283_06205</name>
</gene>
<feature type="domain" description="D-isomer specific 2-hydroxyacid dehydrogenase NAD-binding" evidence="3">
    <location>
        <begin position="119"/>
        <end position="294"/>
    </location>
</feature>
<dbReference type="OrthoDB" id="4324715at2"/>
<evidence type="ECO:0000313" key="5">
    <source>
        <dbReference type="Proteomes" id="UP000295345"/>
    </source>
</evidence>
<dbReference type="InterPro" id="IPR006140">
    <property type="entry name" value="D-isomer_DH_NAD-bd"/>
</dbReference>
<reference evidence="4 5" key="1">
    <citation type="submission" date="2019-03" db="EMBL/GenBank/DDBJ databases">
        <title>Draft genome sequences of novel Actinobacteria.</title>
        <authorList>
            <person name="Sahin N."/>
            <person name="Ay H."/>
            <person name="Saygin H."/>
        </authorList>
    </citation>
    <scope>NUCLEOTIDE SEQUENCE [LARGE SCALE GENOMIC DNA]</scope>
    <source>
        <strain evidence="4 5">DSM 41900</strain>
    </source>
</reference>
<dbReference type="AlphaFoldDB" id="A0A4R4TJJ5"/>
<dbReference type="SUPFAM" id="SSF51735">
    <property type="entry name" value="NAD(P)-binding Rossmann-fold domains"/>
    <property type="match status" value="1"/>
</dbReference>
<dbReference type="EMBL" id="SMKI01000043">
    <property type="protein sequence ID" value="TDC77927.1"/>
    <property type="molecule type" value="Genomic_DNA"/>
</dbReference>
<dbReference type="CDD" id="cd12167">
    <property type="entry name" value="2-Hacid_dh_8"/>
    <property type="match status" value="1"/>
</dbReference>
<dbReference type="PROSITE" id="PS00670">
    <property type="entry name" value="D_2_HYDROXYACID_DH_2"/>
    <property type="match status" value="1"/>
</dbReference>
<evidence type="ECO:0000259" key="3">
    <source>
        <dbReference type="Pfam" id="PF02826"/>
    </source>
</evidence>
<dbReference type="RefSeq" id="WP_132816869.1">
    <property type="nucleotide sequence ID" value="NZ_SMKI01000043.1"/>
</dbReference>
<proteinExistence type="predicted"/>
<dbReference type="InterPro" id="IPR050223">
    <property type="entry name" value="D-isomer_2-hydroxyacid_DH"/>
</dbReference>
<sequence length="334" mass="36215">MSERPSVLFALNPRHLPLLFPPDLMRRLTAVADIDPVVLANPRDPEARSRLATAEVLISGWGCPPLTPELLEAAPRLRTVLHTGGSVKYLIPGQGWDRGLAVSSAADANALPVAEYALGMILLAGKGVFDLRERYRAARGFVLGEVHPHVGNVGRRVGLIGASRVGRRLIELLRPFDFDAVLHDPYVDEAEAARLGVRRAGLAELFRDSDIVSVHAPAVPGTHHMVDRAALASMRDGAVLLNTSRGSLVDQDALTEELVSGRLRAILDVTEPEPLPPSSPLYDLPNVLLTPHIAGSQGNELRRLGRTAVEELELLVAGRPLRYRVERAELDRAA</sequence>
<organism evidence="4 5">
    <name type="scientific">Streptomyces hainanensis</name>
    <dbReference type="NCBI Taxonomy" id="402648"/>
    <lineage>
        <taxon>Bacteria</taxon>
        <taxon>Bacillati</taxon>
        <taxon>Actinomycetota</taxon>
        <taxon>Actinomycetes</taxon>
        <taxon>Kitasatosporales</taxon>
        <taxon>Streptomycetaceae</taxon>
        <taxon>Streptomyces</taxon>
    </lineage>
</organism>